<keyword evidence="3" id="KW-1185">Reference proteome</keyword>
<evidence type="ECO:0000256" key="1">
    <source>
        <dbReference type="SAM" id="MobiDB-lite"/>
    </source>
</evidence>
<feature type="region of interest" description="Disordered" evidence="1">
    <location>
        <begin position="1"/>
        <end position="20"/>
    </location>
</feature>
<sequence>MDRRRSAHKPHGTLSSYAAPETPVALPNVGQRYRPLPCQFLHSGSASTWPPSWCNAAASEPLCESIARTFTPIRSGGQTSSTCSSGTALCNAPATIAAKIMSSSTGTDKIKPSSHDTASGSTPATSVTKPNPNRSNDEACSATVTNSTTITS</sequence>
<protein>
    <submittedName>
        <fullName evidence="2">Uncharacterized protein</fullName>
    </submittedName>
</protein>
<organism evidence="2 3">
    <name type="scientific">Phytophthora pseudosyringae</name>
    <dbReference type="NCBI Taxonomy" id="221518"/>
    <lineage>
        <taxon>Eukaryota</taxon>
        <taxon>Sar</taxon>
        <taxon>Stramenopiles</taxon>
        <taxon>Oomycota</taxon>
        <taxon>Peronosporomycetes</taxon>
        <taxon>Peronosporales</taxon>
        <taxon>Peronosporaceae</taxon>
        <taxon>Phytophthora</taxon>
    </lineage>
</organism>
<feature type="compositionally biased region" description="Polar residues" evidence="1">
    <location>
        <begin position="142"/>
        <end position="152"/>
    </location>
</feature>
<name>A0A8T1W8I7_9STRA</name>
<comment type="caution">
    <text evidence="2">The sequence shown here is derived from an EMBL/GenBank/DDBJ whole genome shotgun (WGS) entry which is preliminary data.</text>
</comment>
<reference evidence="2" key="1">
    <citation type="submission" date="2021-02" db="EMBL/GenBank/DDBJ databases">
        <authorList>
            <person name="Palmer J.M."/>
        </authorList>
    </citation>
    <scope>NUCLEOTIDE SEQUENCE</scope>
    <source>
        <strain evidence="2">SCRP734</strain>
    </source>
</reference>
<feature type="compositionally biased region" description="Polar residues" evidence="1">
    <location>
        <begin position="115"/>
        <end position="134"/>
    </location>
</feature>
<dbReference type="AlphaFoldDB" id="A0A8T1W8I7"/>
<accession>A0A8T1W8I7</accession>
<dbReference type="EMBL" id="JAGDFM010000059">
    <property type="protein sequence ID" value="KAG7388524.1"/>
    <property type="molecule type" value="Genomic_DNA"/>
</dbReference>
<feature type="region of interest" description="Disordered" evidence="1">
    <location>
        <begin position="102"/>
        <end position="152"/>
    </location>
</feature>
<feature type="compositionally biased region" description="Basic residues" evidence="1">
    <location>
        <begin position="1"/>
        <end position="11"/>
    </location>
</feature>
<gene>
    <name evidence="2" type="ORF">PHYPSEUDO_012310</name>
</gene>
<evidence type="ECO:0000313" key="2">
    <source>
        <dbReference type="EMBL" id="KAG7388524.1"/>
    </source>
</evidence>
<evidence type="ECO:0000313" key="3">
    <source>
        <dbReference type="Proteomes" id="UP000694044"/>
    </source>
</evidence>
<proteinExistence type="predicted"/>
<dbReference type="Proteomes" id="UP000694044">
    <property type="component" value="Unassembled WGS sequence"/>
</dbReference>